<reference evidence="5 6" key="1">
    <citation type="submission" date="2021-02" db="EMBL/GenBank/DDBJ databases">
        <title>Safari Cat Assemblies.</title>
        <authorList>
            <person name="Bredemeyer K.R."/>
            <person name="Murphy W.J."/>
        </authorList>
    </citation>
    <scope>NUCLEOTIDE SEQUENCE [LARGE SCALE GENOMIC DNA]</scope>
</reference>
<evidence type="ECO:0000256" key="3">
    <source>
        <dbReference type="SAM" id="SignalP"/>
    </source>
</evidence>
<reference evidence="5" key="2">
    <citation type="submission" date="2025-08" db="UniProtKB">
        <authorList>
            <consortium name="Ensembl"/>
        </authorList>
    </citation>
    <scope>IDENTIFICATION</scope>
    <source>
        <strain evidence="5">breed Abyssinian</strain>
    </source>
</reference>
<sequence length="393" mass="43068">MPVLSSLHCPTLPSLLPTLLLGFTGTAGEEFQVNQPESSVSVRAGDILTLACNVSAHSPAGPVLWFRKNGPEQQLIYSFNGSHFPRVNQVENTEVNQTDYSIRISDVSPKDTGTYYCVKLTIGHPDMVYVSGSGTYVSVNGASHELFQVQQAEMTQTVSTGDTVTLSCRIPDSFPKGPVLWFKGTGPHRELTYNFKGSIFPRVKEIGRTTKAGNTDFSIHISEISLSDAGTYYCVKFKEGKPDKEFQPGPGTQVSVITPPSLPVVIGPLERAQMGRTVNYSCMSYGGFPKNITLKRLRNGKEISSLQTHVVQMRDSNSYKIASTTEGALTLQDFHSYVSCDGNHLSLHYALQGNADLSKTILEQGKCHLQGKEVLSPWHTADLAEEWTCVPDR</sequence>
<feature type="chain" id="PRO_5047318595" description="Ig-like domain-containing protein" evidence="3">
    <location>
        <begin position="29"/>
        <end position="393"/>
    </location>
</feature>
<dbReference type="InterPro" id="IPR013783">
    <property type="entry name" value="Ig-like_fold"/>
</dbReference>
<name>A0ABI8AGE1_FELCA</name>
<evidence type="ECO:0000256" key="2">
    <source>
        <dbReference type="ARBA" id="ARBA00023180"/>
    </source>
</evidence>
<dbReference type="Proteomes" id="UP000823872">
    <property type="component" value="Chromosome A3"/>
</dbReference>
<organism evidence="5 6">
    <name type="scientific">Felis catus</name>
    <name type="common">Cat</name>
    <name type="synonym">Felis silvestris catus</name>
    <dbReference type="NCBI Taxonomy" id="9685"/>
    <lineage>
        <taxon>Eukaryota</taxon>
        <taxon>Metazoa</taxon>
        <taxon>Chordata</taxon>
        <taxon>Craniata</taxon>
        <taxon>Vertebrata</taxon>
        <taxon>Euteleostomi</taxon>
        <taxon>Mammalia</taxon>
        <taxon>Eutheria</taxon>
        <taxon>Laurasiatheria</taxon>
        <taxon>Carnivora</taxon>
        <taxon>Feliformia</taxon>
        <taxon>Felidae</taxon>
        <taxon>Felinae</taxon>
        <taxon>Felis</taxon>
    </lineage>
</organism>
<feature type="domain" description="Ig-like" evidence="4">
    <location>
        <begin position="260"/>
        <end position="358"/>
    </location>
</feature>
<keyword evidence="3" id="KW-0732">Signal</keyword>
<keyword evidence="1" id="KW-1015">Disulfide bond</keyword>
<gene>
    <name evidence="5" type="primary">SIRPB2</name>
</gene>
<dbReference type="SMART" id="SM00406">
    <property type="entry name" value="IGv"/>
    <property type="match status" value="2"/>
</dbReference>
<feature type="domain" description="Ig-like" evidence="4">
    <location>
        <begin position="13"/>
        <end position="117"/>
    </location>
</feature>
<dbReference type="InterPro" id="IPR013106">
    <property type="entry name" value="Ig_V-set"/>
</dbReference>
<dbReference type="PROSITE" id="PS50835">
    <property type="entry name" value="IG_LIKE"/>
    <property type="match status" value="3"/>
</dbReference>
<protein>
    <recommendedName>
        <fullName evidence="4">Ig-like domain-containing protein</fullName>
    </recommendedName>
</protein>
<dbReference type="Ensembl" id="ENSFCTT00005085429.1">
    <property type="protein sequence ID" value="ENSFCTP00005058222.1"/>
    <property type="gene ID" value="ENSFCTG00005030648.1"/>
</dbReference>
<dbReference type="Pfam" id="PF07686">
    <property type="entry name" value="V-set"/>
    <property type="match status" value="2"/>
</dbReference>
<evidence type="ECO:0000313" key="6">
    <source>
        <dbReference type="Proteomes" id="UP000823872"/>
    </source>
</evidence>
<keyword evidence="2" id="KW-0325">Glycoprotein</keyword>
<evidence type="ECO:0000256" key="1">
    <source>
        <dbReference type="ARBA" id="ARBA00023157"/>
    </source>
</evidence>
<evidence type="ECO:0000259" key="4">
    <source>
        <dbReference type="PROSITE" id="PS50835"/>
    </source>
</evidence>
<accession>A0ABI8AGE1</accession>
<dbReference type="SUPFAM" id="SSF48726">
    <property type="entry name" value="Immunoglobulin"/>
    <property type="match status" value="3"/>
</dbReference>
<dbReference type="GeneTree" id="ENSGT00960000186656"/>
<dbReference type="InterPro" id="IPR036179">
    <property type="entry name" value="Ig-like_dom_sf"/>
</dbReference>
<dbReference type="InterPro" id="IPR051755">
    <property type="entry name" value="Ig-like_CS_Receptor"/>
</dbReference>
<feature type="signal peptide" evidence="3">
    <location>
        <begin position="1"/>
        <end position="28"/>
    </location>
</feature>
<dbReference type="InterPro" id="IPR003599">
    <property type="entry name" value="Ig_sub"/>
</dbReference>
<feature type="domain" description="Ig-like" evidence="4">
    <location>
        <begin position="125"/>
        <end position="234"/>
    </location>
</feature>
<evidence type="ECO:0000313" key="5">
    <source>
        <dbReference type="Ensembl" id="ENSFCTP00005058222.1"/>
    </source>
</evidence>
<proteinExistence type="predicted"/>
<reference evidence="5" key="3">
    <citation type="submission" date="2025-09" db="UniProtKB">
        <authorList>
            <consortium name="Ensembl"/>
        </authorList>
    </citation>
    <scope>IDENTIFICATION</scope>
    <source>
        <strain evidence="5">breed Abyssinian</strain>
    </source>
</reference>
<keyword evidence="6" id="KW-1185">Reference proteome</keyword>
<dbReference type="SMART" id="SM00409">
    <property type="entry name" value="IG"/>
    <property type="match status" value="2"/>
</dbReference>
<dbReference type="Gene3D" id="2.60.40.10">
    <property type="entry name" value="Immunoglobulins"/>
    <property type="match status" value="3"/>
</dbReference>
<dbReference type="PANTHER" id="PTHR19971">
    <property type="entry name" value="SIGNAL-REGULATORY PROTEIN BETA"/>
    <property type="match status" value="1"/>
</dbReference>
<dbReference type="InterPro" id="IPR007110">
    <property type="entry name" value="Ig-like_dom"/>
</dbReference>